<dbReference type="PANTHER" id="PTHR20857:SF23">
    <property type="entry name" value="THIAMINE BIOSYNTHETIC BIFUNCTIONAL ENZYME"/>
    <property type="match status" value="1"/>
</dbReference>
<comment type="catalytic activity">
    <reaction evidence="7 9 10">
        <text>2-(2-carboxy-4-methylthiazol-5-yl)ethyl phosphate + 4-amino-2-methyl-5-(diphosphooxymethyl)pyrimidine + 2 H(+) = thiamine phosphate + CO2 + diphosphate</text>
        <dbReference type="Rhea" id="RHEA:47848"/>
        <dbReference type="ChEBI" id="CHEBI:15378"/>
        <dbReference type="ChEBI" id="CHEBI:16526"/>
        <dbReference type="ChEBI" id="CHEBI:33019"/>
        <dbReference type="ChEBI" id="CHEBI:37575"/>
        <dbReference type="ChEBI" id="CHEBI:57841"/>
        <dbReference type="ChEBI" id="CHEBI:62890"/>
        <dbReference type="EC" id="2.5.1.3"/>
    </reaction>
</comment>
<dbReference type="InterPro" id="IPR041492">
    <property type="entry name" value="HAD_2"/>
</dbReference>
<dbReference type="InterPro" id="IPR034291">
    <property type="entry name" value="TMP_synthase"/>
</dbReference>
<gene>
    <name evidence="9" type="primary">thiE</name>
    <name evidence="13" type="ORF">HMPREF9628_02017</name>
</gene>
<dbReference type="InterPro" id="IPR036206">
    <property type="entry name" value="ThiamineP_synth_sf"/>
</dbReference>
<evidence type="ECO:0000256" key="1">
    <source>
        <dbReference type="ARBA" id="ARBA00005165"/>
    </source>
</evidence>
<feature type="binding site" evidence="9">
    <location>
        <position position="91"/>
    </location>
    <ligand>
        <name>Mg(2+)</name>
        <dbReference type="ChEBI" id="CHEBI:18420"/>
    </ligand>
</feature>
<keyword evidence="3 9" id="KW-0479">Metal-binding</keyword>
<dbReference type="PANTHER" id="PTHR20857">
    <property type="entry name" value="THIAMINE-PHOSPHATE PYROPHOSPHORYLASE"/>
    <property type="match status" value="1"/>
</dbReference>
<dbReference type="SFLD" id="SFLDG01129">
    <property type="entry name" value="C1.5:_HAD__Beta-PGM__Phosphata"/>
    <property type="match status" value="1"/>
</dbReference>
<dbReference type="InterPro" id="IPR022998">
    <property type="entry name" value="ThiamineP_synth_TenI"/>
</dbReference>
<reference evidence="13 14" key="1">
    <citation type="submission" date="2011-08" db="EMBL/GenBank/DDBJ databases">
        <title>The Genome Sequence of Eubacteriaceae bacterium CM5.</title>
        <authorList>
            <consortium name="The Broad Institute Genome Sequencing Platform"/>
            <person name="Earl A."/>
            <person name="Ward D."/>
            <person name="Feldgarden M."/>
            <person name="Gevers D."/>
            <person name="Sizova M."/>
            <person name="Hazen A."/>
            <person name="Epstein S."/>
            <person name="Young S.K."/>
            <person name="Zeng Q."/>
            <person name="Gargeya S."/>
            <person name="Fitzgerald M."/>
            <person name="Haas B."/>
            <person name="Abouelleil A."/>
            <person name="Alvarado L."/>
            <person name="Arachchi H.M."/>
            <person name="Berlin A."/>
            <person name="Brown A."/>
            <person name="Chapman S.B."/>
            <person name="Chen Z."/>
            <person name="Dunbar C."/>
            <person name="Freedman E."/>
            <person name="Gearin G."/>
            <person name="Gellesch M."/>
            <person name="Goldberg J."/>
            <person name="Griggs A."/>
            <person name="Gujja S."/>
            <person name="Heiman D."/>
            <person name="Howarth C."/>
            <person name="Larson L."/>
            <person name="Lui A."/>
            <person name="MacDonald P.J.P."/>
            <person name="Montmayeur A."/>
            <person name="Murphy C."/>
            <person name="Neiman D."/>
            <person name="Pearson M."/>
            <person name="Priest M."/>
            <person name="Roberts A."/>
            <person name="Saif S."/>
            <person name="Shea T."/>
            <person name="Shenoy N."/>
            <person name="Sisk P."/>
            <person name="Stolte C."/>
            <person name="Sykes S."/>
            <person name="Wortman J."/>
            <person name="Nusbaum C."/>
            <person name="Birren B."/>
        </authorList>
    </citation>
    <scope>NUCLEOTIDE SEQUENCE [LARGE SCALE GENOMIC DNA]</scope>
    <source>
        <strain evidence="13 14">CM5</strain>
    </source>
</reference>
<dbReference type="HOGENOM" id="CLU_018272_1_0_9"/>
<dbReference type="AlphaFoldDB" id="G9XDZ4"/>
<feature type="binding site" evidence="9">
    <location>
        <position position="110"/>
    </location>
    <ligand>
        <name>4-amino-2-methyl-5-(diphosphooxymethyl)pyrimidine</name>
        <dbReference type="ChEBI" id="CHEBI:57841"/>
    </ligand>
</feature>
<evidence type="ECO:0000256" key="2">
    <source>
        <dbReference type="ARBA" id="ARBA00022679"/>
    </source>
</evidence>
<evidence type="ECO:0000256" key="11">
    <source>
        <dbReference type="RuleBase" id="RU004253"/>
    </source>
</evidence>
<dbReference type="Gene3D" id="1.10.150.240">
    <property type="entry name" value="Putative phosphatase, domain 2"/>
    <property type="match status" value="1"/>
</dbReference>
<comment type="similarity">
    <text evidence="9 10">Belongs to the thiamine-phosphate synthase family.</text>
</comment>
<evidence type="ECO:0000259" key="12">
    <source>
        <dbReference type="Pfam" id="PF02581"/>
    </source>
</evidence>
<keyword evidence="4 9" id="KW-0460">Magnesium</keyword>
<dbReference type="Gene3D" id="3.20.20.70">
    <property type="entry name" value="Aldolase class I"/>
    <property type="match status" value="1"/>
</dbReference>
<sequence length="431" mass="48374">MKNIDYTMYYVTDEDLLSSNHTLETSVQDAILGGCTMIQLREKHSSTLDFYNKAVKIKAICDKYNIPLIINDRIDVALAINADGVHLGQDDMPLDIARKIMGDGKIIGISTSTLDEALIAQQGGADYVGVGAMYSTNTKTDANLTTIDELTKIKNNLKIPVVAIGGINLDTIPALKPAQIDGVAIVSAISMQEDTVSATRKLKNTFLKQYQTKGVIFDIDGTLLETMNIWDNVLLNLMNTLNISYTEDEIQKIWNMGFAELAQFSIKKFKLDMSVKEFWQLIKKLSVEEYKNSEIHLKKGAKKLLEYLKEKDVKLAIATALCKEQYETVLTKTGIIDYFDIIASSVDLKMEKSDRQIFDYIAKNLQVPNKNLIFFEDDINSSTGAKLAGLKLCIVSNKKYNGNSKFDALIDYKIDDFENKLIYDEIIVEKN</sequence>
<dbReference type="HAMAP" id="MF_00097">
    <property type="entry name" value="TMP_synthase"/>
    <property type="match status" value="1"/>
</dbReference>
<feature type="binding site" evidence="9">
    <location>
        <begin position="39"/>
        <end position="43"/>
    </location>
    <ligand>
        <name>4-amino-2-methyl-5-(diphosphooxymethyl)pyrimidine</name>
        <dbReference type="ChEBI" id="CHEBI:57841"/>
    </ligand>
</feature>
<protein>
    <recommendedName>
        <fullName evidence="9">Thiamine-phosphate synthase</fullName>
        <shortName evidence="9">TP synthase</shortName>
        <shortName evidence="9">TPS</shortName>
        <ecNumber evidence="9">2.5.1.3</ecNumber>
    </recommendedName>
    <alternativeName>
        <fullName evidence="9">Thiamine-phosphate pyrophosphorylase</fullName>
        <shortName evidence="9">TMP pyrophosphorylase</shortName>
        <shortName evidence="9">TMP-PPase</shortName>
    </alternativeName>
</protein>
<feature type="binding site" evidence="9">
    <location>
        <position position="139"/>
    </location>
    <ligand>
        <name>4-amino-2-methyl-5-(diphosphooxymethyl)pyrimidine</name>
        <dbReference type="ChEBI" id="CHEBI:57841"/>
    </ligand>
</feature>
<dbReference type="EC" id="2.5.1.3" evidence="9"/>
<dbReference type="InterPro" id="IPR006439">
    <property type="entry name" value="HAD-SF_hydro_IA"/>
</dbReference>
<dbReference type="Proteomes" id="UP000003379">
    <property type="component" value="Unassembled WGS sequence"/>
</dbReference>
<dbReference type="GO" id="GO:0009229">
    <property type="term" value="P:thiamine diphosphate biosynthetic process"/>
    <property type="evidence" value="ECO:0007669"/>
    <property type="project" value="UniProtKB-UniRule"/>
</dbReference>
<dbReference type="STRING" id="796937.HMPREF9630_01637"/>
<evidence type="ECO:0000256" key="7">
    <source>
        <dbReference type="ARBA" id="ARBA00047851"/>
    </source>
</evidence>
<feature type="binding site" evidence="9">
    <location>
        <begin position="186"/>
        <end position="187"/>
    </location>
    <ligand>
        <name>2-[(2R,5Z)-2-carboxy-4-methylthiazol-5(2H)-ylidene]ethyl phosphate</name>
        <dbReference type="ChEBI" id="CHEBI:62899"/>
    </ligand>
</feature>
<evidence type="ECO:0000256" key="4">
    <source>
        <dbReference type="ARBA" id="ARBA00022842"/>
    </source>
</evidence>
<proteinExistence type="inferred from homology"/>
<dbReference type="CDD" id="cd00564">
    <property type="entry name" value="TMP_TenI"/>
    <property type="match status" value="1"/>
</dbReference>
<dbReference type="SFLD" id="SFLDS00003">
    <property type="entry name" value="Haloacid_Dehalogenase"/>
    <property type="match status" value="1"/>
</dbReference>
<comment type="catalytic activity">
    <reaction evidence="6 9 10">
        <text>4-methyl-5-(2-phosphooxyethyl)-thiazole + 4-amino-2-methyl-5-(diphosphooxymethyl)pyrimidine + H(+) = thiamine phosphate + diphosphate</text>
        <dbReference type="Rhea" id="RHEA:22328"/>
        <dbReference type="ChEBI" id="CHEBI:15378"/>
        <dbReference type="ChEBI" id="CHEBI:33019"/>
        <dbReference type="ChEBI" id="CHEBI:37575"/>
        <dbReference type="ChEBI" id="CHEBI:57841"/>
        <dbReference type="ChEBI" id="CHEBI:58296"/>
        <dbReference type="EC" id="2.5.1.3"/>
    </reaction>
</comment>
<dbReference type="GO" id="GO:0005737">
    <property type="term" value="C:cytoplasm"/>
    <property type="evidence" value="ECO:0007669"/>
    <property type="project" value="TreeGrafter"/>
</dbReference>
<feature type="binding site" evidence="9">
    <location>
        <position position="71"/>
    </location>
    <ligand>
        <name>4-amino-2-methyl-5-(diphosphooxymethyl)pyrimidine</name>
        <dbReference type="ChEBI" id="CHEBI:57841"/>
    </ligand>
</feature>
<dbReference type="InterPro" id="IPR036412">
    <property type="entry name" value="HAD-like_sf"/>
</dbReference>
<evidence type="ECO:0000256" key="9">
    <source>
        <dbReference type="HAMAP-Rule" id="MF_00097"/>
    </source>
</evidence>
<evidence type="ECO:0000313" key="13">
    <source>
        <dbReference type="EMBL" id="EHL18835.1"/>
    </source>
</evidence>
<dbReference type="Pfam" id="PF02581">
    <property type="entry name" value="TMP-TENI"/>
    <property type="match status" value="1"/>
</dbReference>
<dbReference type="GO" id="GO:0009228">
    <property type="term" value="P:thiamine biosynthetic process"/>
    <property type="evidence" value="ECO:0007669"/>
    <property type="project" value="UniProtKB-KW"/>
</dbReference>
<accession>G9XDZ4</accession>
<dbReference type="Pfam" id="PF13419">
    <property type="entry name" value="HAD_2"/>
    <property type="match status" value="1"/>
</dbReference>
<feature type="domain" description="Thiamine phosphate synthase/TenI" evidence="12">
    <location>
        <begin position="9"/>
        <end position="189"/>
    </location>
</feature>
<evidence type="ECO:0000256" key="6">
    <source>
        <dbReference type="ARBA" id="ARBA00047334"/>
    </source>
</evidence>
<evidence type="ECO:0000256" key="8">
    <source>
        <dbReference type="ARBA" id="ARBA00047883"/>
    </source>
</evidence>
<dbReference type="RefSeq" id="WP_009529848.1">
    <property type="nucleotide sequence ID" value="NZ_JH414623.1"/>
</dbReference>
<comment type="catalytic activity">
    <reaction evidence="8 9 10">
        <text>2-[(2R,5Z)-2-carboxy-4-methylthiazol-5(2H)-ylidene]ethyl phosphate + 4-amino-2-methyl-5-(diphosphooxymethyl)pyrimidine + 2 H(+) = thiamine phosphate + CO2 + diphosphate</text>
        <dbReference type="Rhea" id="RHEA:47844"/>
        <dbReference type="ChEBI" id="CHEBI:15378"/>
        <dbReference type="ChEBI" id="CHEBI:16526"/>
        <dbReference type="ChEBI" id="CHEBI:33019"/>
        <dbReference type="ChEBI" id="CHEBI:37575"/>
        <dbReference type="ChEBI" id="CHEBI:57841"/>
        <dbReference type="ChEBI" id="CHEBI:62899"/>
        <dbReference type="EC" id="2.5.1.3"/>
    </reaction>
</comment>
<comment type="function">
    <text evidence="9">Condenses 4-methyl-5-(beta-hydroxyethyl)thiazole monophosphate (THZ-P) and 2-methyl-4-amino-5-hydroxymethyl pyrimidine pyrophosphate (HMP-PP) to form thiamine monophosphate (TMP).</text>
</comment>
<evidence type="ECO:0000256" key="10">
    <source>
        <dbReference type="RuleBase" id="RU003826"/>
    </source>
</evidence>
<dbReference type="NCBIfam" id="TIGR00693">
    <property type="entry name" value="thiE"/>
    <property type="match status" value="1"/>
</dbReference>
<dbReference type="InterPro" id="IPR023214">
    <property type="entry name" value="HAD_sf"/>
</dbReference>
<dbReference type="SUPFAM" id="SSF56784">
    <property type="entry name" value="HAD-like"/>
    <property type="match status" value="1"/>
</dbReference>
<feature type="binding site" evidence="9">
    <location>
        <position position="72"/>
    </location>
    <ligand>
        <name>Mg(2+)</name>
        <dbReference type="ChEBI" id="CHEBI:18420"/>
    </ligand>
</feature>
<dbReference type="UniPathway" id="UPA00060">
    <property type="reaction ID" value="UER00141"/>
</dbReference>
<dbReference type="GO" id="GO:0004789">
    <property type="term" value="F:thiamine-phosphate diphosphorylase activity"/>
    <property type="evidence" value="ECO:0007669"/>
    <property type="project" value="UniProtKB-UniRule"/>
</dbReference>
<comment type="caution">
    <text evidence="13">The sequence shown here is derived from an EMBL/GenBank/DDBJ whole genome shotgun (WGS) entry which is preliminary data.</text>
</comment>
<dbReference type="Gene3D" id="3.40.50.1000">
    <property type="entry name" value="HAD superfamily/HAD-like"/>
    <property type="match status" value="1"/>
</dbReference>
<dbReference type="InterPro" id="IPR013785">
    <property type="entry name" value="Aldolase_TIM"/>
</dbReference>
<name>G9XDZ4_9FIRM</name>
<dbReference type="SUPFAM" id="SSF51391">
    <property type="entry name" value="Thiamin phosphate synthase"/>
    <property type="match status" value="1"/>
</dbReference>
<organism evidence="13 14">
    <name type="scientific">Peptoanaerobacter stomatis</name>
    <dbReference type="NCBI Taxonomy" id="796937"/>
    <lineage>
        <taxon>Bacteria</taxon>
        <taxon>Bacillati</taxon>
        <taxon>Bacillota</taxon>
        <taxon>Clostridia</taxon>
        <taxon>Peptostreptococcales</taxon>
        <taxon>Filifactoraceae</taxon>
        <taxon>Peptoanaerobacter</taxon>
    </lineage>
</organism>
<dbReference type="FunFam" id="3.20.20.70:FF:000096">
    <property type="entry name" value="Thiamine-phosphate synthase"/>
    <property type="match status" value="1"/>
</dbReference>
<keyword evidence="2 9" id="KW-0808">Transferase</keyword>
<dbReference type="EMBL" id="AFZG01000039">
    <property type="protein sequence ID" value="EHL18835.1"/>
    <property type="molecule type" value="Genomic_DNA"/>
</dbReference>
<feature type="binding site" evidence="9">
    <location>
        <position position="166"/>
    </location>
    <ligand>
        <name>2-[(2R,5Z)-2-carboxy-4-methylthiazol-5(2H)-ylidene]ethyl phosphate</name>
        <dbReference type="ChEBI" id="CHEBI:62899"/>
    </ligand>
</feature>
<dbReference type="PRINTS" id="PR00413">
    <property type="entry name" value="HADHALOGNASE"/>
</dbReference>
<dbReference type="GO" id="GO:0000287">
    <property type="term" value="F:magnesium ion binding"/>
    <property type="evidence" value="ECO:0007669"/>
    <property type="project" value="UniProtKB-UniRule"/>
</dbReference>
<comment type="pathway">
    <text evidence="1 9 11">Cofactor biosynthesis; thiamine diphosphate biosynthesis; thiamine phosphate from 4-amino-2-methyl-5-diphosphomethylpyrimidine and 4-methyl-5-(2-phosphoethyl)-thiazole: step 1/1.</text>
</comment>
<dbReference type="PATRIC" id="fig|796940.3.peg.1495"/>
<keyword evidence="5 9" id="KW-0784">Thiamine biosynthesis</keyword>
<evidence type="ECO:0000256" key="5">
    <source>
        <dbReference type="ARBA" id="ARBA00022977"/>
    </source>
</evidence>
<evidence type="ECO:0000313" key="14">
    <source>
        <dbReference type="Proteomes" id="UP000003379"/>
    </source>
</evidence>
<feature type="binding site" evidence="9">
    <location>
        <begin position="136"/>
        <end position="138"/>
    </location>
    <ligand>
        <name>2-[(2R,5Z)-2-carboxy-4-methylthiazol-5(2H)-ylidene]ethyl phosphate</name>
        <dbReference type="ChEBI" id="CHEBI:62899"/>
    </ligand>
</feature>
<evidence type="ECO:0000256" key="3">
    <source>
        <dbReference type="ARBA" id="ARBA00022723"/>
    </source>
</evidence>
<dbReference type="InterPro" id="IPR023198">
    <property type="entry name" value="PGP-like_dom2"/>
</dbReference>
<comment type="cofactor">
    <cofactor evidence="9">
        <name>Mg(2+)</name>
        <dbReference type="ChEBI" id="CHEBI:18420"/>
    </cofactor>
    <text evidence="9">Binds 1 Mg(2+) ion per subunit.</text>
</comment>